<dbReference type="eggNOG" id="arCOG13904">
    <property type="taxonomic scope" value="Archaea"/>
</dbReference>
<sequence>MFRNYEEEVIRTLRDEFRSRGINVTNEQIDKVRMCINELRRRHVPLSQAREIAKLIAQVLSEVPFATLSMENIRQFLSMVSSCRLVGFQLRRHESIYCPIMIPRDFIGISLITVTTLLGNVTLLIKRVGEPISDNAYYAEDVILVGYFDVNNVVWSQRFDPGIYLVEVNNSFSDNVNVTIDVMTCILSTKENH</sequence>
<organism evidence="1 2">
    <name type="scientific">Vulcanisaeta distributa (strain DSM 14429 / JCM 11212 / NBRC 100878 / IC-017)</name>
    <dbReference type="NCBI Taxonomy" id="572478"/>
    <lineage>
        <taxon>Archaea</taxon>
        <taxon>Thermoproteota</taxon>
        <taxon>Thermoprotei</taxon>
        <taxon>Thermoproteales</taxon>
        <taxon>Thermoproteaceae</taxon>
        <taxon>Vulcanisaeta</taxon>
    </lineage>
</organism>
<protein>
    <submittedName>
        <fullName evidence="1">Uncharacterized protein</fullName>
    </submittedName>
</protein>
<dbReference type="EMBL" id="CP002100">
    <property type="protein sequence ID" value="ADN51455.1"/>
    <property type="molecule type" value="Genomic_DNA"/>
</dbReference>
<name>E1QPG7_VULDI</name>
<evidence type="ECO:0000313" key="1">
    <source>
        <dbReference type="EMBL" id="ADN51455.1"/>
    </source>
</evidence>
<gene>
    <name evidence="1" type="ordered locus">Vdis_2086</name>
</gene>
<accession>E1QPG7</accession>
<proteinExistence type="predicted"/>
<dbReference type="OrthoDB" id="27032at2157"/>
<dbReference type="HOGENOM" id="CLU_1412442_0_0_2"/>
<dbReference type="Proteomes" id="UP000006681">
    <property type="component" value="Chromosome"/>
</dbReference>
<dbReference type="GeneID" id="9753038"/>
<dbReference type="KEGG" id="vdi:Vdis_2086"/>
<dbReference type="STRING" id="572478.Vdis_2086"/>
<reference evidence="2" key="2">
    <citation type="journal article" date="2010" name="Stand. Genomic Sci.">
        <title>Complete genome sequence of Vulcanisaeta distributa type strain (IC-017T).</title>
        <authorList>
            <person name="Mavromatis K."/>
            <person name="Sikorski J."/>
            <person name="Pabst E."/>
            <person name="Teshima H."/>
            <person name="Lapidus A."/>
            <person name="Lucas S."/>
            <person name="Nolan M."/>
            <person name="Glavina Del Rio T."/>
            <person name="Cheng J."/>
            <person name="Bruce D."/>
            <person name="Goodwin L."/>
            <person name="Pitluck S."/>
            <person name="Liolios K."/>
            <person name="Ivanova N."/>
            <person name="Mikhailova N."/>
            <person name="Pati A."/>
            <person name="Chen A."/>
            <person name="Palaniappan K."/>
            <person name="Land M."/>
            <person name="Hauser L."/>
            <person name="Chang Y."/>
            <person name="Jeffries C."/>
            <person name="Rohde M."/>
            <person name="Spring S."/>
            <person name="Goker M."/>
            <person name="Wirth R."/>
            <person name="Woyke T."/>
            <person name="Bristow J."/>
            <person name="Eisen J."/>
            <person name="Markowitz V."/>
            <person name="Hugenholtz P."/>
            <person name="Klenk H."/>
            <person name="Kyrpides N."/>
        </authorList>
    </citation>
    <scope>NUCLEOTIDE SEQUENCE [LARGE SCALE GENOMIC DNA]</scope>
    <source>
        <strain evidence="2">DSM 14429 / JCM 11212 / NBRC 100878 / IC-017</strain>
    </source>
</reference>
<dbReference type="AlphaFoldDB" id="E1QPG7"/>
<reference evidence="1 2" key="1">
    <citation type="journal article" date="2010" name="Stand. Genomic Sci.">
        <title>Complete genome sequence of Vulcanisaeta distributa type strain (IC-017).</title>
        <authorList>
            <person name="Mavromatis K."/>
            <person name="Sikorski J."/>
            <person name="Pabst E."/>
            <person name="Teshima H."/>
            <person name="Lapidus A."/>
            <person name="Lucas S."/>
            <person name="Nolan M."/>
            <person name="Glavina Del Rio T."/>
            <person name="Cheng J.F."/>
            <person name="Bruce D."/>
            <person name="Goodwin L."/>
            <person name="Pitluck S."/>
            <person name="Liolios K."/>
            <person name="Ivanova N."/>
            <person name="Mikhailova N."/>
            <person name="Pati A."/>
            <person name="Chen A."/>
            <person name="Palaniappan K."/>
            <person name="Land M."/>
            <person name="Hauser L."/>
            <person name="Chang Y.J."/>
            <person name="Jeffries C.D."/>
            <person name="Rohde M."/>
            <person name="Spring S."/>
            <person name="Goker M."/>
            <person name="Wirth R."/>
            <person name="Woyke T."/>
            <person name="Bristow J."/>
            <person name="Eisen J.A."/>
            <person name="Markowitz V."/>
            <person name="Hugenholtz P."/>
            <person name="Klenk H.P."/>
            <person name="Kyrpides N.C."/>
        </authorList>
    </citation>
    <scope>NUCLEOTIDE SEQUENCE [LARGE SCALE GENOMIC DNA]</scope>
    <source>
        <strain evidence="2">DSM 14429 / JCM 11212 / NBRC 100878 / IC-017</strain>
    </source>
</reference>
<evidence type="ECO:0000313" key="2">
    <source>
        <dbReference type="Proteomes" id="UP000006681"/>
    </source>
</evidence>
<keyword evidence="2" id="KW-1185">Reference proteome</keyword>
<dbReference type="RefSeq" id="WP_013337180.1">
    <property type="nucleotide sequence ID" value="NC_014537.1"/>
</dbReference>